<dbReference type="Gene3D" id="3.40.30.10">
    <property type="entry name" value="Glutaredoxin"/>
    <property type="match status" value="1"/>
</dbReference>
<feature type="repeat" description="TPR" evidence="3">
    <location>
        <begin position="53"/>
        <end position="86"/>
    </location>
</feature>
<dbReference type="PANTHER" id="PTHR46050:SF29">
    <property type="entry name" value="TPR REPEAT-CONTAINING THIOREDOXIN TTL4"/>
    <property type="match status" value="1"/>
</dbReference>
<feature type="region of interest" description="Disordered" evidence="4">
    <location>
        <begin position="1"/>
        <end position="25"/>
    </location>
</feature>
<name>A0A7I8IT51_SPIIN</name>
<evidence type="ECO:0000259" key="5">
    <source>
        <dbReference type="Pfam" id="PF00085"/>
    </source>
</evidence>
<evidence type="ECO:0000256" key="3">
    <source>
        <dbReference type="PROSITE-ProRule" id="PRU00339"/>
    </source>
</evidence>
<dbReference type="GO" id="GO:0005737">
    <property type="term" value="C:cytoplasm"/>
    <property type="evidence" value="ECO:0007669"/>
    <property type="project" value="TreeGrafter"/>
</dbReference>
<accession>A0A7I8IT51</accession>
<dbReference type="Gene3D" id="1.25.40.10">
    <property type="entry name" value="Tetratricopeptide repeat domain"/>
    <property type="match status" value="1"/>
</dbReference>
<dbReference type="Pfam" id="PF00515">
    <property type="entry name" value="TPR_1"/>
    <property type="match status" value="1"/>
</dbReference>
<dbReference type="PROSITE" id="PS50005">
    <property type="entry name" value="TPR"/>
    <property type="match status" value="2"/>
</dbReference>
<keyword evidence="2 3" id="KW-0802">TPR repeat</keyword>
<dbReference type="InterPro" id="IPR011990">
    <property type="entry name" value="TPR-like_helical_dom_sf"/>
</dbReference>
<evidence type="ECO:0000313" key="7">
    <source>
        <dbReference type="Proteomes" id="UP001189122"/>
    </source>
</evidence>
<evidence type="ECO:0000256" key="4">
    <source>
        <dbReference type="SAM" id="MobiDB-lite"/>
    </source>
</evidence>
<evidence type="ECO:0000313" key="6">
    <source>
        <dbReference type="EMBL" id="CAA2621357.1"/>
    </source>
</evidence>
<keyword evidence="1" id="KW-0677">Repeat</keyword>
<sequence>MSLQGSTDSVKRAMASMDPEEVKRTGNEQYKRGHFGDALKLYDRAISMCPGNASCHSNRAAALIATGRLTEAIRECEEAVRLDPTYWRAHQRLGVSVSQVKTIFFWQVEEAQKHIFSSGQQLDHAESQKLQAIERHLGRCASARKIGDWKNALRETGAAIAAGADSSTLLLASKAEALLQLHRLKEADSVLSTTSKLETAPPHPRRRRSACSQARIFTSSEPKFESAVACAERAAQLDPQSAEVAAVLGNVKSVVRARSRGNELFNSGRFTEASVAYGEGLKVDPSNPVLYCNRAACWSKLGQWEKSIEDCDEALIIHPNYTKALLRRAASNAKLERWAEAVQDYEVLRNDLPGDIEVAEALSHAQISLKKSRGEEASSLKFGGKVVEISGPEQFRAALSLPGVSVAHFVSALNQQCLQMSPFLDTLSTKYPSVNFLKVDVDESPEIAGAESIRIVPTFKIYRNGSRVKEMICPSRQVLECSVRHYGL</sequence>
<evidence type="ECO:0000256" key="1">
    <source>
        <dbReference type="ARBA" id="ARBA00022737"/>
    </source>
</evidence>
<evidence type="ECO:0000256" key="2">
    <source>
        <dbReference type="ARBA" id="ARBA00022803"/>
    </source>
</evidence>
<reference evidence="6 7" key="1">
    <citation type="submission" date="2019-12" db="EMBL/GenBank/DDBJ databases">
        <authorList>
            <person name="Scholz U."/>
            <person name="Mascher M."/>
            <person name="Fiebig A."/>
        </authorList>
    </citation>
    <scope>NUCLEOTIDE SEQUENCE</scope>
</reference>
<dbReference type="AlphaFoldDB" id="A0A7I8IT51"/>
<organism evidence="6">
    <name type="scientific">Spirodela intermedia</name>
    <name type="common">Intermediate duckweed</name>
    <dbReference type="NCBI Taxonomy" id="51605"/>
    <lineage>
        <taxon>Eukaryota</taxon>
        <taxon>Viridiplantae</taxon>
        <taxon>Streptophyta</taxon>
        <taxon>Embryophyta</taxon>
        <taxon>Tracheophyta</taxon>
        <taxon>Spermatophyta</taxon>
        <taxon>Magnoliopsida</taxon>
        <taxon>Liliopsida</taxon>
        <taxon>Araceae</taxon>
        <taxon>Lemnoideae</taxon>
        <taxon>Spirodela</taxon>
    </lineage>
</organism>
<dbReference type="InterPro" id="IPR044534">
    <property type="entry name" value="TTL1-4"/>
</dbReference>
<dbReference type="CDD" id="cd02947">
    <property type="entry name" value="TRX_family"/>
    <property type="match status" value="1"/>
</dbReference>
<protein>
    <recommendedName>
        <fullName evidence="5">Thioredoxin domain-containing protein</fullName>
    </recommendedName>
</protein>
<dbReference type="Proteomes" id="UP001189122">
    <property type="component" value="Unassembled WGS sequence"/>
</dbReference>
<gene>
    <name evidence="6" type="ORF">SI7747_06007462</name>
</gene>
<dbReference type="Pfam" id="PF13432">
    <property type="entry name" value="TPR_16"/>
    <property type="match status" value="1"/>
</dbReference>
<feature type="domain" description="Thioredoxin" evidence="5">
    <location>
        <begin position="393"/>
        <end position="473"/>
    </location>
</feature>
<feature type="region of interest" description="Disordered" evidence="4">
    <location>
        <begin position="192"/>
        <end position="212"/>
    </location>
</feature>
<proteinExistence type="predicted"/>
<dbReference type="SUPFAM" id="SSF48452">
    <property type="entry name" value="TPR-like"/>
    <property type="match status" value="2"/>
</dbReference>
<dbReference type="InterPro" id="IPR019734">
    <property type="entry name" value="TPR_rpt"/>
</dbReference>
<dbReference type="SMART" id="SM00028">
    <property type="entry name" value="TPR"/>
    <property type="match status" value="5"/>
</dbReference>
<dbReference type="EMBL" id="CACRZD030000006">
    <property type="protein sequence ID" value="CAA6661064.1"/>
    <property type="molecule type" value="Genomic_DNA"/>
</dbReference>
<feature type="repeat" description="TPR" evidence="3">
    <location>
        <begin position="19"/>
        <end position="52"/>
    </location>
</feature>
<keyword evidence="7" id="KW-1185">Reference proteome</keyword>
<dbReference type="Pfam" id="PF00085">
    <property type="entry name" value="Thioredoxin"/>
    <property type="match status" value="1"/>
</dbReference>
<dbReference type="PANTHER" id="PTHR46050">
    <property type="entry name" value="TPR REPEAT-CONTAINING THIOREDOXIN"/>
    <property type="match status" value="1"/>
</dbReference>
<dbReference type="EMBL" id="LR743593">
    <property type="protein sequence ID" value="CAA2621357.1"/>
    <property type="molecule type" value="Genomic_DNA"/>
</dbReference>
<dbReference type="FunFam" id="3.40.30.10:FF:000211">
    <property type="entry name" value="TPR repeat-containing thioredoxin TTL4"/>
    <property type="match status" value="1"/>
</dbReference>
<dbReference type="SUPFAM" id="SSF52833">
    <property type="entry name" value="Thioredoxin-like"/>
    <property type="match status" value="1"/>
</dbReference>
<dbReference type="InterPro" id="IPR013766">
    <property type="entry name" value="Thioredoxin_domain"/>
</dbReference>
<dbReference type="InterPro" id="IPR036249">
    <property type="entry name" value="Thioredoxin-like_sf"/>
</dbReference>
<dbReference type="GO" id="GO:0006950">
    <property type="term" value="P:response to stress"/>
    <property type="evidence" value="ECO:0007669"/>
    <property type="project" value="UniProtKB-ARBA"/>
</dbReference>